<reference evidence="12 13" key="1">
    <citation type="journal article" date="2011" name="Nat. Biotechnol.">
        <title>Comparative genomic analysis of the thermophilic biomass-degrading fungi Myceliophthora thermophila and Thielavia terrestris.</title>
        <authorList>
            <person name="Berka R.M."/>
            <person name="Grigoriev I.V."/>
            <person name="Otillar R."/>
            <person name="Salamov A."/>
            <person name="Grimwood J."/>
            <person name="Reid I."/>
            <person name="Ishmael N."/>
            <person name="John T."/>
            <person name="Darmond C."/>
            <person name="Moisan M.-C."/>
            <person name="Henrissat B."/>
            <person name="Coutinho P.M."/>
            <person name="Lombard V."/>
            <person name="Natvig D.O."/>
            <person name="Lindquist E."/>
            <person name="Schmutz J."/>
            <person name="Lucas S."/>
            <person name="Harris P."/>
            <person name="Powlowski J."/>
            <person name="Bellemare A."/>
            <person name="Taylor D."/>
            <person name="Butler G."/>
            <person name="de Vries R.P."/>
            <person name="Allijn I.E."/>
            <person name="van den Brink J."/>
            <person name="Ushinsky S."/>
            <person name="Storms R."/>
            <person name="Powell A.J."/>
            <person name="Paulsen I.T."/>
            <person name="Elbourne L.D.H."/>
            <person name="Baker S.E."/>
            <person name="Magnuson J."/>
            <person name="LaBoissiere S."/>
            <person name="Clutterbuck A.J."/>
            <person name="Martinez D."/>
            <person name="Wogulis M."/>
            <person name="de Leon A.L."/>
            <person name="Rey M.W."/>
            <person name="Tsang A."/>
        </authorList>
    </citation>
    <scope>NUCLEOTIDE SEQUENCE [LARGE SCALE GENOMIC DNA]</scope>
    <source>
        <strain evidence="13">ATCC 38088 / NRRL 8126</strain>
    </source>
</reference>
<keyword evidence="7 11" id="KW-0256">Endoplasmic reticulum</keyword>
<evidence type="ECO:0000313" key="13">
    <source>
        <dbReference type="Proteomes" id="UP000008181"/>
    </source>
</evidence>
<evidence type="ECO:0000256" key="10">
    <source>
        <dbReference type="ARBA" id="ARBA00023180"/>
    </source>
</evidence>
<dbReference type="GO" id="GO:0005789">
    <property type="term" value="C:endoplasmic reticulum membrane"/>
    <property type="evidence" value="ECO:0007669"/>
    <property type="project" value="UniProtKB-SubCell"/>
</dbReference>
<evidence type="ECO:0000256" key="2">
    <source>
        <dbReference type="ARBA" id="ARBA00004687"/>
    </source>
</evidence>
<dbReference type="InterPro" id="IPR013233">
    <property type="entry name" value="PIG-X/PBN1"/>
</dbReference>
<comment type="function">
    <text evidence="11">Required for proper folding and/or the stability of a subset of proteins in the endoplasmic reticulum. Component of glycosylphosphatidylinositol-mannosyltransferase 1 which transfers the first of the 4 mannoses in the GPI-anchor precursors during GPI-anchor biosynthesis. Probably acts by stabilizing the mannosyltransferase GPI14.</text>
</comment>
<evidence type="ECO:0000256" key="4">
    <source>
        <dbReference type="ARBA" id="ARBA00020410"/>
    </source>
</evidence>
<comment type="pathway">
    <text evidence="2 11">Glycolipid biosynthesis; glycosylphosphatidylinositol-anchor biosynthesis.</text>
</comment>
<dbReference type="SMART" id="SM00780">
    <property type="entry name" value="PIG-X"/>
    <property type="match status" value="1"/>
</dbReference>
<dbReference type="eggNOG" id="ENOG502QS8N">
    <property type="taxonomic scope" value="Eukaryota"/>
</dbReference>
<keyword evidence="6 11" id="KW-0812">Transmembrane</keyword>
<dbReference type="STRING" id="578455.G2RB08"/>
<dbReference type="EMBL" id="CP003012">
    <property type="protein sequence ID" value="AEO68979.1"/>
    <property type="molecule type" value="Genomic_DNA"/>
</dbReference>
<keyword evidence="5 11" id="KW-0337">GPI-anchor biosynthesis</keyword>
<evidence type="ECO:0000256" key="9">
    <source>
        <dbReference type="ARBA" id="ARBA00023136"/>
    </source>
</evidence>
<dbReference type="GeneID" id="11524318"/>
<evidence type="ECO:0000256" key="5">
    <source>
        <dbReference type="ARBA" id="ARBA00022502"/>
    </source>
</evidence>
<evidence type="ECO:0000256" key="6">
    <source>
        <dbReference type="ARBA" id="ARBA00022692"/>
    </source>
</evidence>
<evidence type="ECO:0000256" key="11">
    <source>
        <dbReference type="RuleBase" id="RU366056"/>
    </source>
</evidence>
<keyword evidence="8 11" id="KW-1133">Transmembrane helix</keyword>
<dbReference type="GO" id="GO:1990529">
    <property type="term" value="C:glycosylphosphatidylinositol-mannosyltransferase I complex"/>
    <property type="evidence" value="ECO:0007669"/>
    <property type="project" value="TreeGrafter"/>
</dbReference>
<dbReference type="InterPro" id="IPR042322">
    <property type="entry name" value="Pbn1"/>
</dbReference>
<comment type="similarity">
    <text evidence="3 11">Belongs to the PIGX family.</text>
</comment>
<dbReference type="AlphaFoldDB" id="G2RB08"/>
<proteinExistence type="inferred from homology"/>
<dbReference type="RefSeq" id="XP_003655315.1">
    <property type="nucleotide sequence ID" value="XM_003655267.1"/>
</dbReference>
<dbReference type="OrthoDB" id="5546453at2759"/>
<accession>G2RB08</accession>
<dbReference type="KEGG" id="ttt:THITE_2118888"/>
<name>G2RB08_THETT</name>
<dbReference type="Proteomes" id="UP000008181">
    <property type="component" value="Chromosome 4"/>
</dbReference>
<dbReference type="GO" id="GO:0006506">
    <property type="term" value="P:GPI anchor biosynthetic process"/>
    <property type="evidence" value="ECO:0007669"/>
    <property type="project" value="UniProtKB-UniPathway"/>
</dbReference>
<gene>
    <name evidence="12" type="ORF">THITE_2118888</name>
</gene>
<evidence type="ECO:0000256" key="7">
    <source>
        <dbReference type="ARBA" id="ARBA00022824"/>
    </source>
</evidence>
<keyword evidence="10" id="KW-0325">Glycoprotein</keyword>
<evidence type="ECO:0000313" key="12">
    <source>
        <dbReference type="EMBL" id="AEO68979.1"/>
    </source>
</evidence>
<protein>
    <recommendedName>
        <fullName evidence="4 11">Protein PBN1</fullName>
    </recommendedName>
</protein>
<evidence type="ECO:0000256" key="8">
    <source>
        <dbReference type="ARBA" id="ARBA00022989"/>
    </source>
</evidence>
<keyword evidence="9 11" id="KW-0472">Membrane</keyword>
<comment type="subcellular location">
    <subcellularLocation>
        <location evidence="11">Endoplasmic reticulum membrane</location>
        <topology evidence="11">Single-pass membrane protein</topology>
    </subcellularLocation>
    <subcellularLocation>
        <location evidence="1">Endoplasmic reticulum membrane</location>
        <topology evidence="1">Single-pass type III membrane protein</topology>
    </subcellularLocation>
</comment>
<dbReference type="UniPathway" id="UPA00196"/>
<dbReference type="Pfam" id="PF08320">
    <property type="entry name" value="PIG-X"/>
    <property type="match status" value="1"/>
</dbReference>
<evidence type="ECO:0000256" key="3">
    <source>
        <dbReference type="ARBA" id="ARBA00010345"/>
    </source>
</evidence>
<evidence type="ECO:0000256" key="1">
    <source>
        <dbReference type="ARBA" id="ARBA00004643"/>
    </source>
</evidence>
<dbReference type="PANTHER" id="PTHR28533">
    <property type="entry name" value="PROTEIN PBN1"/>
    <property type="match status" value="1"/>
</dbReference>
<organism evidence="12 13">
    <name type="scientific">Thermothielavioides terrestris (strain ATCC 38088 / NRRL 8126)</name>
    <name type="common">Thielavia terrestris</name>
    <dbReference type="NCBI Taxonomy" id="578455"/>
    <lineage>
        <taxon>Eukaryota</taxon>
        <taxon>Fungi</taxon>
        <taxon>Dikarya</taxon>
        <taxon>Ascomycota</taxon>
        <taxon>Pezizomycotina</taxon>
        <taxon>Sordariomycetes</taxon>
        <taxon>Sordariomycetidae</taxon>
        <taxon>Sordariales</taxon>
        <taxon>Chaetomiaceae</taxon>
        <taxon>Thermothielavioides</taxon>
        <taxon>Thermothielavioides terrestris</taxon>
    </lineage>
</organism>
<dbReference type="GO" id="GO:0000030">
    <property type="term" value="F:mannosyltransferase activity"/>
    <property type="evidence" value="ECO:0007669"/>
    <property type="project" value="TreeGrafter"/>
</dbReference>
<dbReference type="HOGENOM" id="CLU_030047_0_0_1"/>
<keyword evidence="13" id="KW-1185">Reference proteome</keyword>
<sequence length="518" mass="56745">MRERITYVQKLGDSLAPSAVTVDGGTIRGPEVHAAREDRLTIALDELPPELRALLRSTQGLHIRWVGTVAYEAVSPLLARLPPGFHVLFPPIPSIVDDIASGSLCATLVKIFGDISCSGPAESFTSLPEGRLQYYQQLDSLSHFIQYAKDQLCRGSGSSCAARLDSLSKAASLDISYDASQQVLRITALWPYQRQLVHATSDARLRTEVGILSTDQPQTLEPHEVGISGLLTVLGQDSKPSPTMFAFASRHRDAESSFSAQFLSPTGLHPTLQLRLDSRKPPALSPSPDVEDADDADSRCAPYAYLTLPRTIFADKYQLSDPLFLASKNLTALRYTTQPVDLEAPEYVTPQWGSAVLVQLSPPSGLQPRGKQKQKQKQEQHLEQWTAEIPLHLRYLAPAPGGYSTIRVPYPAVFWACEADEGVEFPPSPFEKAHLGYDALFSPRTVFWHVEPRPAEGRLLVSSLTVPVLDVDKAGWVSAGTAAAVLAGFVWVAWKLLGVYLRDGYGAGRKVEGEKKRQ</sequence>
<dbReference type="PANTHER" id="PTHR28533:SF1">
    <property type="entry name" value="PROTEIN PBN1"/>
    <property type="match status" value="1"/>
</dbReference>
<feature type="transmembrane region" description="Helical" evidence="11">
    <location>
        <begin position="474"/>
        <end position="494"/>
    </location>
</feature>